<evidence type="ECO:0000256" key="3">
    <source>
        <dbReference type="ARBA" id="ARBA00022679"/>
    </source>
</evidence>
<dbReference type="OrthoDB" id="5478077at2"/>
<organism evidence="8 9">
    <name type="scientific">Kribbella antiqua</name>
    <dbReference type="NCBI Taxonomy" id="2512217"/>
    <lineage>
        <taxon>Bacteria</taxon>
        <taxon>Bacillati</taxon>
        <taxon>Actinomycetota</taxon>
        <taxon>Actinomycetes</taxon>
        <taxon>Propionibacteriales</taxon>
        <taxon>Kribbellaceae</taxon>
        <taxon>Kribbella</taxon>
    </lineage>
</organism>
<dbReference type="Proteomes" id="UP000295573">
    <property type="component" value="Unassembled WGS sequence"/>
</dbReference>
<feature type="compositionally biased region" description="Low complexity" evidence="5">
    <location>
        <begin position="810"/>
        <end position="848"/>
    </location>
</feature>
<dbReference type="InterPro" id="IPR045851">
    <property type="entry name" value="AMP-bd_C_sf"/>
</dbReference>
<dbReference type="InterPro" id="IPR020841">
    <property type="entry name" value="PKS_Beta-ketoAc_synthase_dom"/>
</dbReference>
<dbReference type="CDD" id="cd05930">
    <property type="entry name" value="A_NRPS"/>
    <property type="match status" value="1"/>
</dbReference>
<dbReference type="Gene3D" id="1.10.1200.10">
    <property type="entry name" value="ACP-like"/>
    <property type="match status" value="1"/>
</dbReference>
<evidence type="ECO:0000256" key="4">
    <source>
        <dbReference type="ARBA" id="ARBA00029443"/>
    </source>
</evidence>
<dbReference type="InterPro" id="IPR042099">
    <property type="entry name" value="ANL_N_sf"/>
</dbReference>
<feature type="compositionally biased region" description="Low complexity" evidence="5">
    <location>
        <begin position="1285"/>
        <end position="1298"/>
    </location>
</feature>
<evidence type="ECO:0000259" key="7">
    <source>
        <dbReference type="PROSITE" id="PS52004"/>
    </source>
</evidence>
<dbReference type="InterPro" id="IPR016036">
    <property type="entry name" value="Malonyl_transacylase_ACP-bd"/>
</dbReference>
<dbReference type="InterPro" id="IPR001227">
    <property type="entry name" value="Ac_transferase_dom_sf"/>
</dbReference>
<dbReference type="SUPFAM" id="SSF47336">
    <property type="entry name" value="ACP-like"/>
    <property type="match status" value="1"/>
</dbReference>
<dbReference type="Pfam" id="PF22621">
    <property type="entry name" value="CurL-like_PKS_C"/>
    <property type="match status" value="1"/>
</dbReference>
<dbReference type="Pfam" id="PF13193">
    <property type="entry name" value="AMP-binding_C"/>
    <property type="match status" value="1"/>
</dbReference>
<dbReference type="InterPro" id="IPR014031">
    <property type="entry name" value="Ketoacyl_synth_C"/>
</dbReference>
<dbReference type="InterPro" id="IPR036736">
    <property type="entry name" value="ACP-like_sf"/>
</dbReference>
<dbReference type="Pfam" id="PF00668">
    <property type="entry name" value="Condensation"/>
    <property type="match status" value="1"/>
</dbReference>
<dbReference type="SMART" id="SM00825">
    <property type="entry name" value="PKS_KS"/>
    <property type="match status" value="1"/>
</dbReference>
<dbReference type="PANTHER" id="PTHR43775:SF37">
    <property type="entry name" value="SI:DKEY-61P9.11"/>
    <property type="match status" value="1"/>
</dbReference>
<dbReference type="InterPro" id="IPR000873">
    <property type="entry name" value="AMP-dep_synth/lig_dom"/>
</dbReference>
<comment type="similarity">
    <text evidence="4">In the C-terminal section; belongs to the NRP synthetase family.</text>
</comment>
<dbReference type="RefSeq" id="WP_132144652.1">
    <property type="nucleotide sequence ID" value="NZ_SLWR01000001.1"/>
</dbReference>
<dbReference type="GO" id="GO:0071770">
    <property type="term" value="P:DIM/DIP cell wall layer assembly"/>
    <property type="evidence" value="ECO:0007669"/>
    <property type="project" value="TreeGrafter"/>
</dbReference>
<dbReference type="InterPro" id="IPR014043">
    <property type="entry name" value="Acyl_transferase_dom"/>
</dbReference>
<accession>A0A4R2J6R2</accession>
<dbReference type="Gene3D" id="3.30.300.30">
    <property type="match status" value="2"/>
</dbReference>
<evidence type="ECO:0000259" key="6">
    <source>
        <dbReference type="PROSITE" id="PS50075"/>
    </source>
</evidence>
<feature type="compositionally biased region" description="Low complexity" evidence="5">
    <location>
        <begin position="1018"/>
        <end position="1034"/>
    </location>
</feature>
<keyword evidence="2" id="KW-0597">Phosphoprotein</keyword>
<feature type="compositionally biased region" description="Low complexity" evidence="5">
    <location>
        <begin position="1099"/>
        <end position="1142"/>
    </location>
</feature>
<dbReference type="PANTHER" id="PTHR43775">
    <property type="entry name" value="FATTY ACID SYNTHASE"/>
    <property type="match status" value="1"/>
</dbReference>
<feature type="compositionally biased region" description="Low complexity" evidence="5">
    <location>
        <begin position="1350"/>
        <end position="1360"/>
    </location>
</feature>
<dbReference type="Gene3D" id="3.40.47.10">
    <property type="match status" value="1"/>
</dbReference>
<keyword evidence="1" id="KW-0596">Phosphopantetheine</keyword>
<protein>
    <submittedName>
        <fullName evidence="8">Amino acid adenylation domain-containing protein</fullName>
    </submittedName>
</protein>
<dbReference type="SMART" id="SM00827">
    <property type="entry name" value="PKS_AT"/>
    <property type="match status" value="1"/>
</dbReference>
<dbReference type="GO" id="GO:0005737">
    <property type="term" value="C:cytoplasm"/>
    <property type="evidence" value="ECO:0007669"/>
    <property type="project" value="TreeGrafter"/>
</dbReference>
<dbReference type="EMBL" id="SLWR01000001">
    <property type="protein sequence ID" value="TCO52226.1"/>
    <property type="molecule type" value="Genomic_DNA"/>
</dbReference>
<feature type="compositionally biased region" description="Acidic residues" evidence="5">
    <location>
        <begin position="903"/>
        <end position="919"/>
    </location>
</feature>
<feature type="compositionally biased region" description="Low complexity" evidence="5">
    <location>
        <begin position="1559"/>
        <end position="1574"/>
    </location>
</feature>
<dbReference type="Gene3D" id="3.30.559.30">
    <property type="entry name" value="Nonribosomal peptide synthetase, condensation domain"/>
    <property type="match status" value="1"/>
</dbReference>
<feature type="compositionally biased region" description="Acidic residues" evidence="5">
    <location>
        <begin position="983"/>
        <end position="999"/>
    </location>
</feature>
<evidence type="ECO:0000313" key="8">
    <source>
        <dbReference type="EMBL" id="TCO52226.1"/>
    </source>
</evidence>
<dbReference type="SUPFAM" id="SSF52151">
    <property type="entry name" value="FabD/lysophospholipase-like"/>
    <property type="match status" value="1"/>
</dbReference>
<evidence type="ECO:0000256" key="2">
    <source>
        <dbReference type="ARBA" id="ARBA00022553"/>
    </source>
</evidence>
<feature type="region of interest" description="Disordered" evidence="5">
    <location>
        <begin position="951"/>
        <end position="1465"/>
    </location>
</feature>
<evidence type="ECO:0000256" key="1">
    <source>
        <dbReference type="ARBA" id="ARBA00022450"/>
    </source>
</evidence>
<proteinExistence type="inferred from homology"/>
<feature type="compositionally biased region" description="Acidic residues" evidence="5">
    <location>
        <begin position="1595"/>
        <end position="1606"/>
    </location>
</feature>
<reference evidence="8 9" key="1">
    <citation type="journal article" date="2015" name="Stand. Genomic Sci.">
        <title>Genomic Encyclopedia of Bacterial and Archaeal Type Strains, Phase III: the genomes of soil and plant-associated and newly described type strains.</title>
        <authorList>
            <person name="Whitman W.B."/>
            <person name="Woyke T."/>
            <person name="Klenk H.P."/>
            <person name="Zhou Y."/>
            <person name="Lilburn T.G."/>
            <person name="Beck B.J."/>
            <person name="De Vos P."/>
            <person name="Vandamme P."/>
            <person name="Eisen J.A."/>
            <person name="Garrity G."/>
            <person name="Hugenholtz P."/>
            <person name="Kyrpides N.C."/>
        </authorList>
    </citation>
    <scope>NUCLEOTIDE SEQUENCE [LARGE SCALE GENOMIC DNA]</scope>
    <source>
        <strain evidence="8 9">VKM Ac-2541</strain>
    </source>
</reference>
<dbReference type="Pfam" id="PF00550">
    <property type="entry name" value="PP-binding"/>
    <property type="match status" value="1"/>
</dbReference>
<dbReference type="PROSITE" id="PS50075">
    <property type="entry name" value="CARRIER"/>
    <property type="match status" value="1"/>
</dbReference>
<dbReference type="InterPro" id="IPR016039">
    <property type="entry name" value="Thiolase-like"/>
</dbReference>
<feature type="domain" description="Ketosynthase family 3 (KS3)" evidence="7">
    <location>
        <begin position="1676"/>
        <end position="2069"/>
    </location>
</feature>
<feature type="region of interest" description="Disordered" evidence="5">
    <location>
        <begin position="648"/>
        <end position="936"/>
    </location>
</feature>
<feature type="compositionally biased region" description="Acidic residues" evidence="5">
    <location>
        <begin position="1187"/>
        <end position="1203"/>
    </location>
</feature>
<dbReference type="PROSITE" id="PS00455">
    <property type="entry name" value="AMP_BINDING"/>
    <property type="match status" value="1"/>
</dbReference>
<dbReference type="Gene3D" id="3.40.50.12780">
    <property type="entry name" value="N-terminal domain of ligase-like"/>
    <property type="match status" value="2"/>
</dbReference>
<feature type="compositionally biased region" description="Acidic residues" evidence="5">
    <location>
        <begin position="1143"/>
        <end position="1157"/>
    </location>
</feature>
<dbReference type="InterPro" id="IPR016035">
    <property type="entry name" value="Acyl_Trfase/lysoPLipase"/>
</dbReference>
<dbReference type="Pfam" id="PF00501">
    <property type="entry name" value="AMP-binding"/>
    <property type="match status" value="2"/>
</dbReference>
<dbReference type="NCBIfam" id="TIGR01733">
    <property type="entry name" value="AA-adenyl-dom"/>
    <property type="match status" value="1"/>
</dbReference>
<feature type="region of interest" description="Disordered" evidence="5">
    <location>
        <begin position="2787"/>
        <end position="2808"/>
    </location>
</feature>
<dbReference type="InterPro" id="IPR010071">
    <property type="entry name" value="AA_adenyl_dom"/>
</dbReference>
<sequence>MDRPAISTGPALMIPAGYPRDLPSALLRAARDFGGAGVVEIGPDGRETRLDFPTLLELAARILAGLRANGVRAGDPAVVHCTEPVGFFASFWACTLGGIRPLLMAPSPDGDRTEAGRERLRKVTDLLGWTVLIGRPSDLPNDLGLPVLDPDALAGHEPTSEFHRPAADDVAVLMMSSGTTGTPKIVQLTHRGLVEFAAGTPAMLPVRPGQTTLNWLPLDQSGAFLLYHLLPVFTGCTNIHVNTGWVLANPLRWLDLMDQHRVNHSWSPNFGYRLATQAIAGEPDRHWDLSALRSLVSGGEQITVPVMSEFLRVTNRFGVVPETFVAAWGMTETVTGITFARPGLTPNVHRVRIPPTGVIEWVDQRTTTGKVAVARPGKARAEAPGVLSLVSVGAPAPGTTVRIVAPNGAVLPEGRIGQLQIASARVTPGYLGNLEADRAAFPIGNWPARKWLATGDQGFITGGQVVITGRDSERIIMSGKLYYAHDIETVASTVVGAEHGLVAACGVADPETGTDRLVVFYALTPESIPGMDQAIRSLVRGRLGLDAEVVGVPRRDFPTTPGGKILRPLLKQRWIDGTLETPPHPYVEPAGASSYSGPAGEGPYDDPADTLISAERGAGPAVVSPEDDPAERTAELPVVRLAWQRTLQQSIPTPPERPTLGANRQTPPPTSDPLAPDALAPDAEQAGTADPEVVQQPGVAESGVLADFAPAQPEDAYFDSSAFSRKPTDELAGPEPHPAETGSAQPTPDDPDATTQLPALTPTRLARLDPPANPDPTAKPEPLEDPEPTANAEPLDEPEPTIERKPVVGAEAAEATAQPAAETDSQGEAQPEATEVEPPAEPASPAAAGLETAEPDHIANAAEVGEQEPESSPGSEPHAEPSATAEVDPDAIAESGVVADTESAPEDVAEAVEVAEGEPESTVGAEAPSGPAVTAEARAGAVVEPAVVGRPKPVTIGNAEGFIGQAPASTAATEEPPQPELVTDPDPEADSASEPESSTEPELAPEPADDDAEGAGLGDQPAAAAESLAEANAEPTDAAHPEAIADVQAEPTADVQAEPIGAVHGEATGDEESRADVVPTGDIVSGPAAEAQVADLEGATPESAEAAAAVVEPQPEPAAESEPPADLEPAGETVSAAAAEAESLAEPESAGEAESESAVEPSAEEDSRAELEQDGEVASEPTAEVELPADADPNPEAESESELAAEAVPKAEVEPETGAVAERERESDVVAEASLDADVEPEAGAEAAAVAVPEPEAVDEPDLTEEHPSAGDAEGLGEAGPQADAQAEAGVEAGAGAESEAELVAEAEPVAEDESESGTEAALVVEPEQESEPLAEVEPGAEVEPESETEVAAVAESGSETVDEPDLTAHGQLAADTGMAADAEALGDAGKTGASEPEADVEVVAGAEPDLIADGEDAELAADADAPGEAEPQAEAQPESGASETELVAEPMPDASVGPEAGAKTGVGAEAGVELVAEAESIADVEREAAVAGAEQEVVGEAGMAAAVGVAADGELSADSEAAADAEAQEPTADGRAEPELMAAGGSGAEGEPVGEARPGAVVELAVVPEAAPAHPEPAEPEPAEPELAQPESAEPAETEAAEAEFAEAPSAERVQAEVASGEVVPAAKVASAGEPEPAVAQAAEPAVVQAAEPAVVQAAESKTAPGKQRGKAKTVEPVAVVGLAGRFPGAETLEQFWDNLVGGVESIRRFTPDEVSQAGGHLDDDQIAVSGALDHVESFDAKYFGLSDREAELMDPAQRLFLEVCQQALEHGGYAGTASRVGVFAGSGMNLYAQQAQPRDSIATRVAYRLGLSGPAIGVQSAWSSSLVAVHLACQAIRSGDADLALAGAAAVQVPQATGYRPAPESILSPSGKVRAFDAEADGTVGGNGVAAVLLKRLDQAVADGDTVYAVIRGSAVSNEDAPAGNQVDLIERALERAGFAADSLSYIEANAIGSAAADSAEVKALTTALRRHTDKVGFCTIGSVKPNIGHLDSAAGMAGLIKTILMLQHRTLVPTINYTKPNSALKLADSPFVIGSDVREWEAGTTLRAGVSALDAGGTNAHVILEEAPRQIRRGDDGPVVLPLSAPDPDALADLVELFRTDLDHGTGHRLIDLAGTAALGRPAHRHRIAVAGSSEAELVDALGSAQATEVPRGGPGPLGYAFTGQGAARRGMAAGLAARFPVFRQVLDECDRVYAEEFGGSLNELLLTPAGSSEGVWPTETAQPALFAFELALARLWQSFGVQPALVVGHSVGEYAALCVAGALSLADGVRLTAKRGELMQRGTVPGAMVAVRADADRVRELAQTPGVEIAAGNGPQSFVLTGSSEVIVGQLAAQLDQLQVAWQRLDVDRAFHSSLVDPILADFAAIVSQITLKPLRTPMVSSWSGELLESGTVLDGDYLVGQLRQPVLFGDAVEAVTAAGCRRFLELGPDAVLSPAGRRIAPNSTWIPAQRLGQDPVLATMNGLAELFEQGTEIAWSKVYADGGRVPLPTYPFRRVHHPIDPSAVGTASRPATARVQANAFERAARAQAAAFEPSSAAVKRIPLDPPAEPETVEIEPEEVAERSPFALPAETHQVDADYLAQAGVLSGDEVSAERYRESLDAVLDLTCEELHLDPYDLTVDHTFAELGATPASMAPVIEQINARFTVELTPDDLFATHTTPHKLATAVAVQTPKAEAEEVAESIEAPEEPAVVEVSAPVAESTEEVAVEEEARDARSALAVLGSGLAELAAKVDEAAAATSVAELPGTGMAALMSQQLRVAGQLVDGVTKLMREQLALLNETAAAEEEHEAPQPEAPVDEEREQRRRDFEYWDLTLAGAEPLVLPADHARPAATDEVASIKQEFDAELGDAVFVYSRERKLSPLMTMLAAIGTVLGRFAAQDDVTIGSALIRPQGDTSTATQRPLPLRLDLSGEPDLGELAHRVRDITTGAFDHAGTDLAVLERDPLFQVLVEFEDGEQELPESLDLRLRLTHHGAGITCTADYRSGLFEQSTIERLLAYLEAVLRRATTQPHLRLPDLMLPIESDLETLRELEGEVDPTGPIGRVRRNAVVAGELSGLHTLFEQQVARTPDAIALVQGDRELTYAELDRRSNAVAWQLVDLGIKPGQLVAVRVARGTELVVAVLAVLKSGAAYLPLDPGVPESRWGFMVEDSNAVALVGDDAALADRLGLRLVPVAAGDGDARARQAPPVRAAADDVAFCIYTSGSTGNPKGVLVPHRGPVNLVRHYLQTRSSLRTLQWTSFGFDVHVQEMFTTLASGAALVLIGEDDRYDPDAVIAALRDHRVERLFMAFSPLTALLATMRRLPELPALREIVAGGEAMVLTHKVRDFLAAHPECRLFNEYGPVEASIVTTIHEVDPAEDRPSIGRPVDGVVVRLLDQALRPVPVGAVGEIHLGGAAVAQGYIGRPDETERMFVPDPGHPGGRLYRSRDLGRWRVDGTLEYLGRADDQVKIRGHRVEPGETEHVLADQPGVVDAVVIACADPAGDTCLLGYVVLEDSDPAVLARLMLDLGKELPIYLVPADLIPIEELPLDDNGRLDRARLPEPEWLKP</sequence>
<dbReference type="Pfam" id="PF00698">
    <property type="entry name" value="Acyl_transf_1"/>
    <property type="match status" value="1"/>
</dbReference>
<comment type="caution">
    <text evidence="8">The sequence shown here is derived from an EMBL/GenBank/DDBJ whole genome shotgun (WGS) entry which is preliminary data.</text>
</comment>
<feature type="region of interest" description="Disordered" evidence="5">
    <location>
        <begin position="580"/>
        <end position="612"/>
    </location>
</feature>
<dbReference type="Pfam" id="PF00109">
    <property type="entry name" value="ketoacyl-synt"/>
    <property type="match status" value="1"/>
</dbReference>
<dbReference type="FunFam" id="3.40.50.980:FF:000001">
    <property type="entry name" value="Non-ribosomal peptide synthetase"/>
    <property type="match status" value="1"/>
</dbReference>
<dbReference type="InterPro" id="IPR001242">
    <property type="entry name" value="Condensation_dom"/>
</dbReference>
<keyword evidence="9" id="KW-1185">Reference proteome</keyword>
<evidence type="ECO:0000256" key="5">
    <source>
        <dbReference type="SAM" id="MobiDB-lite"/>
    </source>
</evidence>
<dbReference type="Gene3D" id="3.30.70.3290">
    <property type="match status" value="1"/>
</dbReference>
<dbReference type="SUPFAM" id="SSF55048">
    <property type="entry name" value="Probable ACP-binding domain of malonyl-CoA ACP transacylase"/>
    <property type="match status" value="1"/>
</dbReference>
<dbReference type="InterPro" id="IPR025110">
    <property type="entry name" value="AMP-bd_C"/>
</dbReference>
<feature type="compositionally biased region" description="Low complexity" evidence="5">
    <location>
        <begin position="1374"/>
        <end position="1384"/>
    </location>
</feature>
<dbReference type="CDD" id="cd00833">
    <property type="entry name" value="PKS"/>
    <property type="match status" value="1"/>
</dbReference>
<dbReference type="GO" id="GO:0006633">
    <property type="term" value="P:fatty acid biosynthetic process"/>
    <property type="evidence" value="ECO:0007669"/>
    <property type="project" value="TreeGrafter"/>
</dbReference>
<dbReference type="SUPFAM" id="SSF52777">
    <property type="entry name" value="CoA-dependent acyltransferases"/>
    <property type="match status" value="1"/>
</dbReference>
<feature type="compositionally biased region" description="Acidic residues" evidence="5">
    <location>
        <begin position="1327"/>
        <end position="1349"/>
    </location>
</feature>
<dbReference type="InterPro" id="IPR009081">
    <property type="entry name" value="PP-bd_ACP"/>
</dbReference>
<dbReference type="GO" id="GO:0005886">
    <property type="term" value="C:plasma membrane"/>
    <property type="evidence" value="ECO:0007669"/>
    <property type="project" value="TreeGrafter"/>
</dbReference>
<dbReference type="GO" id="GO:0004312">
    <property type="term" value="F:fatty acid synthase activity"/>
    <property type="evidence" value="ECO:0007669"/>
    <property type="project" value="TreeGrafter"/>
</dbReference>
<dbReference type="Gene3D" id="3.40.366.10">
    <property type="entry name" value="Malonyl-Coenzyme A Acyl Carrier Protein, domain 2"/>
    <property type="match status" value="1"/>
</dbReference>
<feature type="compositionally biased region" description="Low complexity" evidence="5">
    <location>
        <begin position="1244"/>
        <end position="1255"/>
    </location>
</feature>
<dbReference type="SUPFAM" id="SSF53901">
    <property type="entry name" value="Thiolase-like"/>
    <property type="match status" value="1"/>
</dbReference>
<dbReference type="InterPro" id="IPR014030">
    <property type="entry name" value="Ketoacyl_synth_N"/>
</dbReference>
<feature type="domain" description="Carrier" evidence="6">
    <location>
        <begin position="2598"/>
        <end position="2676"/>
    </location>
</feature>
<feature type="compositionally biased region" description="Acidic residues" evidence="5">
    <location>
        <begin position="1299"/>
        <end position="1317"/>
    </location>
</feature>
<evidence type="ECO:0000313" key="9">
    <source>
        <dbReference type="Proteomes" id="UP000295573"/>
    </source>
</evidence>
<feature type="compositionally biased region" description="Low complexity" evidence="5">
    <location>
        <begin position="965"/>
        <end position="975"/>
    </location>
</feature>
<feature type="compositionally biased region" description="Acidic residues" evidence="5">
    <location>
        <begin position="1411"/>
        <end position="1428"/>
    </location>
</feature>
<feature type="compositionally biased region" description="Low complexity" evidence="5">
    <location>
        <begin position="870"/>
        <end position="882"/>
    </location>
</feature>
<feature type="compositionally biased region" description="Low complexity" evidence="5">
    <location>
        <begin position="672"/>
        <end position="683"/>
    </location>
</feature>
<keyword evidence="3" id="KW-0808">Transferase</keyword>
<feature type="region of interest" description="Disordered" evidence="5">
    <location>
        <begin position="1514"/>
        <end position="1618"/>
    </location>
</feature>
<dbReference type="InterPro" id="IPR050091">
    <property type="entry name" value="PKS_NRPS_Biosynth_Enz"/>
</dbReference>
<dbReference type="InterPro" id="IPR020845">
    <property type="entry name" value="AMP-binding_CS"/>
</dbReference>
<dbReference type="SUPFAM" id="SSF56801">
    <property type="entry name" value="Acetyl-CoA synthetase-like"/>
    <property type="match status" value="2"/>
</dbReference>
<gene>
    <name evidence="8" type="ORF">EV646_1011224</name>
</gene>
<name>A0A4R2J6R2_9ACTN</name>
<dbReference type="Pfam" id="PF02801">
    <property type="entry name" value="Ketoacyl-synt_C"/>
    <property type="match status" value="1"/>
</dbReference>
<dbReference type="PROSITE" id="PS52004">
    <property type="entry name" value="KS3_2"/>
    <property type="match status" value="1"/>
</dbReference>
<feature type="compositionally biased region" description="Low complexity" evidence="5">
    <location>
        <begin position="1429"/>
        <end position="1442"/>
    </location>
</feature>
<feature type="compositionally biased region" description="Acidic residues" evidence="5">
    <location>
        <begin position="1516"/>
        <end position="1528"/>
    </location>
</feature>